<keyword evidence="1" id="KW-0449">Lipoprotein</keyword>
<dbReference type="RefSeq" id="WP_156967360.1">
    <property type="nucleotide sequence ID" value="NZ_CP011267.1"/>
</dbReference>
<dbReference type="AlphaFoldDB" id="A0A0F7IHL8"/>
<dbReference type="PANTHER" id="PTHR37507:SF2">
    <property type="entry name" value="SPORULATION PROTEIN YDCC"/>
    <property type="match status" value="1"/>
</dbReference>
<keyword evidence="2" id="KW-1185">Reference proteome</keyword>
<dbReference type="HOGENOM" id="CLU_1375446_0_0_2"/>
<dbReference type="InterPro" id="IPR029046">
    <property type="entry name" value="LolA/LolB/LppX"/>
</dbReference>
<accession>A0A0F7IHL8</accession>
<protein>
    <submittedName>
        <fullName evidence="1">Outer membrane lipoprotein-sorting protein</fullName>
    </submittedName>
</protein>
<evidence type="ECO:0000313" key="1">
    <source>
        <dbReference type="EMBL" id="AKG92237.1"/>
    </source>
</evidence>
<dbReference type="SUPFAM" id="SSF89392">
    <property type="entry name" value="Prokaryotic lipoproteins and lipoprotein localization factors"/>
    <property type="match status" value="1"/>
</dbReference>
<organism evidence="1 2">
    <name type="scientific">Geoglobus ahangari</name>
    <dbReference type="NCBI Taxonomy" id="113653"/>
    <lineage>
        <taxon>Archaea</taxon>
        <taxon>Methanobacteriati</taxon>
        <taxon>Methanobacteriota</taxon>
        <taxon>Archaeoglobi</taxon>
        <taxon>Archaeoglobales</taxon>
        <taxon>Archaeoglobaceae</taxon>
        <taxon>Geoglobus</taxon>
    </lineage>
</organism>
<dbReference type="InParanoid" id="A0A0F7IHL8"/>
<evidence type="ECO:0000313" key="2">
    <source>
        <dbReference type="Proteomes" id="UP000034723"/>
    </source>
</evidence>
<dbReference type="KEGG" id="gah:GAH_00411"/>
<reference evidence="1 2" key="1">
    <citation type="submission" date="2015-04" db="EMBL/GenBank/DDBJ databases">
        <title>The complete genome sequence of the hyperthermophilic, obligate iron-reducing archaeon Geoglobus ahangari strain 234T.</title>
        <authorList>
            <person name="Manzella M.P."/>
            <person name="Holmes D.E."/>
            <person name="Rocheleau J.M."/>
            <person name="Chung A."/>
            <person name="Reguera G."/>
            <person name="Kashefi K."/>
        </authorList>
    </citation>
    <scope>NUCLEOTIDE SEQUENCE [LARGE SCALE GENOMIC DNA]</scope>
    <source>
        <strain evidence="1 2">234</strain>
    </source>
</reference>
<gene>
    <name evidence="1" type="ORF">GAH_00411</name>
</gene>
<dbReference type="GeneID" id="24802995"/>
<dbReference type="Gene3D" id="2.50.20.10">
    <property type="entry name" value="Lipoprotein localisation LolA/LolB/LppX"/>
    <property type="match status" value="1"/>
</dbReference>
<dbReference type="STRING" id="113653.GAH_00411"/>
<sequence length="209" mass="24277">MRKTLPILLVTSLLLLMCAQEDERAIIENVEKRLESVNSYRIVGRINWSVGNESGSFEFRMYFVKPDRMRLEQNSSVIVVNGSERWMCDDRHVFHSNRGEDEAVDFFTHYLELMKRQEGRVSGYETVLGRNCVVIEFEKENTAEWVERVWVDRNEWYIVRAEVGAVLETPEGNVTAKQTVEVLEVEFNPDLSPSLFMPCGDARKAIYLS</sequence>
<dbReference type="PANTHER" id="PTHR37507">
    <property type="entry name" value="SPORULATION PROTEIN YDCC"/>
    <property type="match status" value="1"/>
</dbReference>
<dbReference type="InterPro" id="IPR052944">
    <property type="entry name" value="Sporulation_related"/>
</dbReference>
<dbReference type="Proteomes" id="UP000034723">
    <property type="component" value="Chromosome"/>
</dbReference>
<dbReference type="EMBL" id="CP011267">
    <property type="protein sequence ID" value="AKG92237.1"/>
    <property type="molecule type" value="Genomic_DNA"/>
</dbReference>
<name>A0A0F7IHL8_9EURY</name>
<proteinExistence type="predicted"/>